<feature type="region of interest" description="Disordered" evidence="1">
    <location>
        <begin position="105"/>
        <end position="147"/>
    </location>
</feature>
<accession>A0A378YI84</accession>
<dbReference type="Proteomes" id="UP000255467">
    <property type="component" value="Unassembled WGS sequence"/>
</dbReference>
<dbReference type="RefSeq" id="WP_051036912.1">
    <property type="nucleotide sequence ID" value="NZ_UGRY01000002.1"/>
</dbReference>
<protein>
    <submittedName>
        <fullName evidence="2">Uncharacterized protein</fullName>
    </submittedName>
</protein>
<organism evidence="2 3">
    <name type="scientific">Nocardia otitidiscaviarum</name>
    <dbReference type="NCBI Taxonomy" id="1823"/>
    <lineage>
        <taxon>Bacteria</taxon>
        <taxon>Bacillati</taxon>
        <taxon>Actinomycetota</taxon>
        <taxon>Actinomycetes</taxon>
        <taxon>Mycobacteriales</taxon>
        <taxon>Nocardiaceae</taxon>
        <taxon>Nocardia</taxon>
    </lineage>
</organism>
<keyword evidence="3" id="KW-1185">Reference proteome</keyword>
<sequence length="147" mass="15787">MTLRITDWSITSDLTPEIAIYDPRGNGWTLSWLPGRFLTKVQAMSGMALDEFLGDFDLATAAAGDTPTEDVLLAFELAAARAEHLGISLEEAVVRLSTQIVQRDRRHHATGSRSILPAERRGPGGQDGACRSVDAPTMRPAGEGVAV</sequence>
<evidence type="ECO:0000313" key="3">
    <source>
        <dbReference type="Proteomes" id="UP000255467"/>
    </source>
</evidence>
<evidence type="ECO:0000256" key="1">
    <source>
        <dbReference type="SAM" id="MobiDB-lite"/>
    </source>
</evidence>
<dbReference type="AlphaFoldDB" id="A0A378YI84"/>
<dbReference type="EMBL" id="UGRY01000002">
    <property type="protein sequence ID" value="SUA76906.1"/>
    <property type="molecule type" value="Genomic_DNA"/>
</dbReference>
<reference evidence="2 3" key="1">
    <citation type="submission" date="2018-06" db="EMBL/GenBank/DDBJ databases">
        <authorList>
            <consortium name="Pathogen Informatics"/>
            <person name="Doyle S."/>
        </authorList>
    </citation>
    <scope>NUCLEOTIDE SEQUENCE [LARGE SCALE GENOMIC DNA]</scope>
    <source>
        <strain evidence="2 3">NCTC1934</strain>
    </source>
</reference>
<proteinExistence type="predicted"/>
<name>A0A378YI84_9NOCA</name>
<gene>
    <name evidence="2" type="ORF">NCTC1934_02770</name>
</gene>
<dbReference type="OrthoDB" id="4570639at2"/>
<evidence type="ECO:0000313" key="2">
    <source>
        <dbReference type="EMBL" id="SUA76906.1"/>
    </source>
</evidence>